<evidence type="ECO:0000313" key="9">
    <source>
        <dbReference type="Proteomes" id="UP000595823"/>
    </source>
</evidence>
<evidence type="ECO:0000256" key="5">
    <source>
        <dbReference type="ARBA" id="ARBA00059758"/>
    </source>
</evidence>
<dbReference type="GO" id="GO:0032259">
    <property type="term" value="P:methylation"/>
    <property type="evidence" value="ECO:0007669"/>
    <property type="project" value="UniProtKB-KW"/>
</dbReference>
<keyword evidence="1 6" id="KW-0474">Menaquinone biosynthesis</keyword>
<evidence type="ECO:0000313" key="8">
    <source>
        <dbReference type="EMBL" id="QQK76009.1"/>
    </source>
</evidence>
<feature type="binding site" evidence="6">
    <location>
        <position position="58"/>
    </location>
    <ligand>
        <name>S-adenosyl-L-methionine</name>
        <dbReference type="ChEBI" id="CHEBI:59789"/>
    </ligand>
</feature>
<reference evidence="8 9" key="1">
    <citation type="submission" date="2020-06" db="EMBL/GenBank/DDBJ databases">
        <title>Genomic analysis of Salicibibacter sp. NKC5-3.</title>
        <authorList>
            <person name="Oh Y.J."/>
        </authorList>
    </citation>
    <scope>NUCLEOTIDE SEQUENCE [LARGE SCALE GENOMIC DNA]</scope>
    <source>
        <strain evidence="8 9">NKC5-3</strain>
    </source>
</reference>
<dbReference type="PROSITE" id="PS01183">
    <property type="entry name" value="UBIE_1"/>
    <property type="match status" value="1"/>
</dbReference>
<dbReference type="EMBL" id="CP054705">
    <property type="protein sequence ID" value="QQK76009.1"/>
    <property type="molecule type" value="Genomic_DNA"/>
</dbReference>
<comment type="pathway">
    <text evidence="6">Quinol/quinone metabolism; menaquinone biosynthesis; menaquinol from 1,4-dihydroxy-2-naphthoate: step 2/2.</text>
</comment>
<dbReference type="GO" id="GO:0009234">
    <property type="term" value="P:menaquinone biosynthetic process"/>
    <property type="evidence" value="ECO:0007669"/>
    <property type="project" value="UniProtKB-UniRule"/>
</dbReference>
<comment type="caution">
    <text evidence="6">Lacks conserved residue(s) required for the propagation of feature annotation.</text>
</comment>
<feature type="binding site" evidence="6">
    <location>
        <position position="78"/>
    </location>
    <ligand>
        <name>S-adenosyl-L-methionine</name>
        <dbReference type="ChEBI" id="CHEBI:59789"/>
    </ligand>
</feature>
<feature type="compositionally biased region" description="Basic and acidic residues" evidence="7">
    <location>
        <begin position="247"/>
        <end position="256"/>
    </location>
</feature>
<proteinExistence type="inferred from homology"/>
<dbReference type="InterPro" id="IPR023576">
    <property type="entry name" value="UbiE/COQ5_MeTrFase_CS"/>
</dbReference>
<organism evidence="8 9">
    <name type="scientific">Salicibibacter cibarius</name>
    <dbReference type="NCBI Taxonomy" id="2743000"/>
    <lineage>
        <taxon>Bacteria</taxon>
        <taxon>Bacillati</taxon>
        <taxon>Bacillota</taxon>
        <taxon>Bacilli</taxon>
        <taxon>Bacillales</taxon>
        <taxon>Bacillaceae</taxon>
        <taxon>Salicibibacter</taxon>
    </lineage>
</organism>
<keyword evidence="3 6" id="KW-0808">Transferase</keyword>
<dbReference type="RefSeq" id="WP_200128637.1">
    <property type="nucleotide sequence ID" value="NZ_CP054705.1"/>
</dbReference>
<dbReference type="InterPro" id="IPR029063">
    <property type="entry name" value="SAM-dependent_MTases_sf"/>
</dbReference>
<accession>A0A7T7CBN3</accession>
<dbReference type="GO" id="GO:0043770">
    <property type="term" value="F:demethylmenaquinone methyltransferase activity"/>
    <property type="evidence" value="ECO:0007669"/>
    <property type="project" value="UniProtKB-UniRule"/>
</dbReference>
<name>A0A7T7CBN3_9BACI</name>
<sequence length="256" mass="28842">MNKDKENHVHDVFESISNRYDRMNGVISLKMHTRWRNDMMKRIDFSPTSNVLDVCAGTADWTIASAGHLQGGEAIGVDFSERMLEVGREKVKKAGMENVHLVHGNASQLPFDADSFDVVTIGFGLRNVPDPHLTLMEMLRVLKPGGQALCLETSQPENVLFRPLYGFYFQRIMPKLGKWFAGTDKYEWLNESTMNFPDKQTLADWFAGAGFENVGYCSYAGGAAAGHWGYKPGRKGKREGNMCDTENQDHIRNDKI</sequence>
<dbReference type="NCBIfam" id="TIGR01934">
    <property type="entry name" value="MenG_MenH_UbiE"/>
    <property type="match status" value="1"/>
</dbReference>
<dbReference type="NCBIfam" id="NF001243">
    <property type="entry name" value="PRK00216.1-4"/>
    <property type="match status" value="1"/>
</dbReference>
<dbReference type="UniPathway" id="UPA00079">
    <property type="reaction ID" value="UER00169"/>
</dbReference>
<feature type="region of interest" description="Disordered" evidence="7">
    <location>
        <begin position="237"/>
        <end position="256"/>
    </location>
</feature>
<evidence type="ECO:0000256" key="2">
    <source>
        <dbReference type="ARBA" id="ARBA00022603"/>
    </source>
</evidence>
<comment type="function">
    <text evidence="5 6">Methyltransferase required for the conversion of demethylmenaquinol (DMKH2) to menaquinol (MKH2).</text>
</comment>
<dbReference type="HAMAP" id="MF_01813">
    <property type="entry name" value="MenG_UbiE_methyltr"/>
    <property type="match status" value="1"/>
</dbReference>
<evidence type="ECO:0000256" key="6">
    <source>
        <dbReference type="HAMAP-Rule" id="MF_01813"/>
    </source>
</evidence>
<keyword evidence="9" id="KW-1185">Reference proteome</keyword>
<gene>
    <name evidence="6" type="primary">menG</name>
    <name evidence="8" type="ORF">HUG15_10885</name>
</gene>
<keyword evidence="4 6" id="KW-0949">S-adenosyl-L-methionine</keyword>
<dbReference type="FunFam" id="3.40.50.150:FF:000086">
    <property type="entry name" value="Demethylmenaquinone methyltransferase"/>
    <property type="match status" value="1"/>
</dbReference>
<dbReference type="Pfam" id="PF01209">
    <property type="entry name" value="Ubie_methyltran"/>
    <property type="match status" value="1"/>
</dbReference>
<dbReference type="PROSITE" id="PS51608">
    <property type="entry name" value="SAM_MT_UBIE"/>
    <property type="match status" value="1"/>
</dbReference>
<evidence type="ECO:0000256" key="3">
    <source>
        <dbReference type="ARBA" id="ARBA00022679"/>
    </source>
</evidence>
<evidence type="ECO:0000256" key="4">
    <source>
        <dbReference type="ARBA" id="ARBA00022691"/>
    </source>
</evidence>
<dbReference type="PROSITE" id="PS01184">
    <property type="entry name" value="UBIE_2"/>
    <property type="match status" value="1"/>
</dbReference>
<dbReference type="Proteomes" id="UP000595823">
    <property type="component" value="Chromosome"/>
</dbReference>
<dbReference type="AlphaFoldDB" id="A0A7T7CBN3"/>
<dbReference type="SUPFAM" id="SSF53335">
    <property type="entry name" value="S-adenosyl-L-methionine-dependent methyltransferases"/>
    <property type="match status" value="1"/>
</dbReference>
<comment type="similarity">
    <text evidence="6">Belongs to the class I-like SAM-binding methyltransferase superfamily. MenG/UbiE family.</text>
</comment>
<keyword evidence="2 6" id="KW-0489">Methyltransferase</keyword>
<protein>
    <recommendedName>
        <fullName evidence="6">Demethylmenaquinone methyltransferase</fullName>
        <ecNumber evidence="6">2.1.1.163</ecNumber>
    </recommendedName>
</protein>
<dbReference type="CDD" id="cd02440">
    <property type="entry name" value="AdoMet_MTases"/>
    <property type="match status" value="1"/>
</dbReference>
<dbReference type="InterPro" id="IPR004033">
    <property type="entry name" value="UbiE/COQ5_MeTrFase"/>
</dbReference>
<comment type="catalytic activity">
    <reaction evidence="6">
        <text>a 2-demethylmenaquinol + S-adenosyl-L-methionine = a menaquinol + S-adenosyl-L-homocysteine + H(+)</text>
        <dbReference type="Rhea" id="RHEA:42640"/>
        <dbReference type="Rhea" id="RHEA-COMP:9539"/>
        <dbReference type="Rhea" id="RHEA-COMP:9563"/>
        <dbReference type="ChEBI" id="CHEBI:15378"/>
        <dbReference type="ChEBI" id="CHEBI:18151"/>
        <dbReference type="ChEBI" id="CHEBI:55437"/>
        <dbReference type="ChEBI" id="CHEBI:57856"/>
        <dbReference type="ChEBI" id="CHEBI:59789"/>
        <dbReference type="EC" id="2.1.1.163"/>
    </reaction>
</comment>
<dbReference type="PANTHER" id="PTHR43591">
    <property type="entry name" value="METHYLTRANSFERASE"/>
    <property type="match status" value="1"/>
</dbReference>
<feature type="binding site" evidence="6">
    <location>
        <begin position="105"/>
        <end position="106"/>
    </location>
    <ligand>
        <name>S-adenosyl-L-methionine</name>
        <dbReference type="ChEBI" id="CHEBI:59789"/>
    </ligand>
</feature>
<dbReference type="NCBIfam" id="NF001244">
    <property type="entry name" value="PRK00216.1-5"/>
    <property type="match status" value="1"/>
</dbReference>
<dbReference type="PANTHER" id="PTHR43591:SF24">
    <property type="entry name" value="2-METHOXY-6-POLYPRENYL-1,4-BENZOQUINOL METHYLASE, MITOCHONDRIAL"/>
    <property type="match status" value="1"/>
</dbReference>
<dbReference type="Gene3D" id="3.40.50.150">
    <property type="entry name" value="Vaccinia Virus protein VP39"/>
    <property type="match status" value="1"/>
</dbReference>
<evidence type="ECO:0000256" key="7">
    <source>
        <dbReference type="SAM" id="MobiDB-lite"/>
    </source>
</evidence>
<dbReference type="KEGG" id="scia:HUG15_10885"/>
<evidence type="ECO:0000256" key="1">
    <source>
        <dbReference type="ARBA" id="ARBA00022428"/>
    </source>
</evidence>
<dbReference type="EC" id="2.1.1.163" evidence="6"/>